<proteinExistence type="predicted"/>
<keyword evidence="2" id="KW-1185">Reference proteome</keyword>
<organism evidence="1 2">
    <name type="scientific">Digitaria exilis</name>
    <dbReference type="NCBI Taxonomy" id="1010633"/>
    <lineage>
        <taxon>Eukaryota</taxon>
        <taxon>Viridiplantae</taxon>
        <taxon>Streptophyta</taxon>
        <taxon>Embryophyta</taxon>
        <taxon>Tracheophyta</taxon>
        <taxon>Spermatophyta</taxon>
        <taxon>Magnoliopsida</taxon>
        <taxon>Liliopsida</taxon>
        <taxon>Poales</taxon>
        <taxon>Poaceae</taxon>
        <taxon>PACMAD clade</taxon>
        <taxon>Panicoideae</taxon>
        <taxon>Panicodae</taxon>
        <taxon>Paniceae</taxon>
        <taxon>Anthephorinae</taxon>
        <taxon>Digitaria</taxon>
    </lineage>
</organism>
<name>A0A835F7M6_9POAL</name>
<sequence length="55" mass="6512">MENLKNVKCDYFQCCSAKYLSLDCELQRTVQTLLQAIRFGDDRRLLLIQWLDSVL</sequence>
<dbReference type="EMBL" id="JACEFO010001613">
    <property type="protein sequence ID" value="KAF8730739.1"/>
    <property type="molecule type" value="Genomic_DNA"/>
</dbReference>
<protein>
    <submittedName>
        <fullName evidence="1">Uncharacterized protein</fullName>
    </submittedName>
</protein>
<evidence type="ECO:0000313" key="1">
    <source>
        <dbReference type="EMBL" id="KAF8730739.1"/>
    </source>
</evidence>
<reference evidence="1" key="1">
    <citation type="submission" date="2020-07" db="EMBL/GenBank/DDBJ databases">
        <title>Genome sequence and genetic diversity analysis of an under-domesticated orphan crop, white fonio (Digitaria exilis).</title>
        <authorList>
            <person name="Bennetzen J.L."/>
            <person name="Chen S."/>
            <person name="Ma X."/>
            <person name="Wang X."/>
            <person name="Yssel A.E.J."/>
            <person name="Chaluvadi S.R."/>
            <person name="Johnson M."/>
            <person name="Gangashetty P."/>
            <person name="Hamidou F."/>
            <person name="Sanogo M.D."/>
            <person name="Zwaenepoel A."/>
            <person name="Wallace J."/>
            <person name="Van De Peer Y."/>
            <person name="Van Deynze A."/>
        </authorList>
    </citation>
    <scope>NUCLEOTIDE SEQUENCE</scope>
    <source>
        <tissue evidence="1">Leaves</tissue>
    </source>
</reference>
<dbReference type="Proteomes" id="UP000636709">
    <property type="component" value="Unassembled WGS sequence"/>
</dbReference>
<gene>
    <name evidence="1" type="ORF">HU200_016601</name>
</gene>
<accession>A0A835F7M6</accession>
<evidence type="ECO:0000313" key="2">
    <source>
        <dbReference type="Proteomes" id="UP000636709"/>
    </source>
</evidence>
<comment type="caution">
    <text evidence="1">The sequence shown here is derived from an EMBL/GenBank/DDBJ whole genome shotgun (WGS) entry which is preliminary data.</text>
</comment>
<dbReference type="AlphaFoldDB" id="A0A835F7M6"/>